<sequence length="306" mass="34365">MKYRRLGATNMKVSVIGVGTWQFGGEWGKQFSQQEANAVLDQARESGINLIDTAECYGDHVSEGLIGSYIARSRREDWVIATKFGHHFTQNFQRDQLWSASQVLQQLDASLQALRTDYIDLYQFHSGTDESFDNDELWTVLDKQVQAGKIRHLGTSIGSNDNLHQTAASTKVNSKAIQVVYNRLDRKPEERVFPSCIEQDLGVLARVPLASGYLSGKYKPGAVFAENDVRNNHDKELTFKRLEEVGRIQEHEVPQGMDMATWALAWCLKHPAVTAVIPGCKSPEQVVSNTAAAQYASELHPQNWKE</sequence>
<dbReference type="OrthoDB" id="9773828at2"/>
<dbReference type="EMBL" id="SMRT01000001">
    <property type="protein sequence ID" value="TDG00413.1"/>
    <property type="molecule type" value="Genomic_DNA"/>
</dbReference>
<dbReference type="CDD" id="cd19086">
    <property type="entry name" value="AKR_AKR11C1"/>
    <property type="match status" value="1"/>
</dbReference>
<name>A0A4R5KXV2_9BACL</name>
<dbReference type="PRINTS" id="PR00069">
    <property type="entry name" value="ALDKETRDTASE"/>
</dbReference>
<feature type="domain" description="NADP-dependent oxidoreductase" evidence="2">
    <location>
        <begin position="16"/>
        <end position="294"/>
    </location>
</feature>
<dbReference type="PANTHER" id="PTHR43364">
    <property type="entry name" value="NADH-SPECIFIC METHYLGLYOXAL REDUCTASE-RELATED"/>
    <property type="match status" value="1"/>
</dbReference>
<dbReference type="Gene3D" id="3.20.20.100">
    <property type="entry name" value="NADP-dependent oxidoreductase domain"/>
    <property type="match status" value="1"/>
</dbReference>
<evidence type="ECO:0000313" key="3">
    <source>
        <dbReference type="EMBL" id="TDG00413.1"/>
    </source>
</evidence>
<dbReference type="GO" id="GO:0005829">
    <property type="term" value="C:cytosol"/>
    <property type="evidence" value="ECO:0007669"/>
    <property type="project" value="TreeGrafter"/>
</dbReference>
<dbReference type="InterPro" id="IPR020471">
    <property type="entry name" value="AKR"/>
</dbReference>
<accession>A0A4R5KXV2</accession>
<dbReference type="AlphaFoldDB" id="A0A4R5KXV2"/>
<dbReference type="RefSeq" id="WP_133225122.1">
    <property type="nucleotide sequence ID" value="NZ_SMRT01000001.1"/>
</dbReference>
<dbReference type="Pfam" id="PF00248">
    <property type="entry name" value="Aldo_ket_red"/>
    <property type="match status" value="1"/>
</dbReference>
<keyword evidence="4" id="KW-1185">Reference proteome</keyword>
<reference evidence="3 4" key="1">
    <citation type="submission" date="2019-03" db="EMBL/GenBank/DDBJ databases">
        <title>This is whole genome sequence of Paenibacillus sp MS74 strain.</title>
        <authorList>
            <person name="Trinh H.N."/>
        </authorList>
    </citation>
    <scope>NUCLEOTIDE SEQUENCE [LARGE SCALE GENOMIC DNA]</scope>
    <source>
        <strain evidence="3 4">MS74</strain>
    </source>
</reference>
<evidence type="ECO:0000256" key="1">
    <source>
        <dbReference type="ARBA" id="ARBA00023002"/>
    </source>
</evidence>
<proteinExistence type="predicted"/>
<dbReference type="Proteomes" id="UP000295636">
    <property type="component" value="Unassembled WGS sequence"/>
</dbReference>
<organism evidence="3 4">
    <name type="scientific">Paenibacillus piri</name>
    <dbReference type="NCBI Taxonomy" id="2547395"/>
    <lineage>
        <taxon>Bacteria</taxon>
        <taxon>Bacillati</taxon>
        <taxon>Bacillota</taxon>
        <taxon>Bacilli</taxon>
        <taxon>Bacillales</taxon>
        <taxon>Paenibacillaceae</taxon>
        <taxon>Paenibacillus</taxon>
    </lineage>
</organism>
<dbReference type="InterPro" id="IPR023210">
    <property type="entry name" value="NADP_OxRdtase_dom"/>
</dbReference>
<protein>
    <submittedName>
        <fullName evidence="3">Aldo/keto reductase</fullName>
    </submittedName>
</protein>
<comment type="caution">
    <text evidence="3">The sequence shown here is derived from an EMBL/GenBank/DDBJ whole genome shotgun (WGS) entry which is preliminary data.</text>
</comment>
<dbReference type="GO" id="GO:0016491">
    <property type="term" value="F:oxidoreductase activity"/>
    <property type="evidence" value="ECO:0007669"/>
    <property type="project" value="UniProtKB-KW"/>
</dbReference>
<dbReference type="InterPro" id="IPR050523">
    <property type="entry name" value="AKR_Detox_Biosynth"/>
</dbReference>
<evidence type="ECO:0000313" key="4">
    <source>
        <dbReference type="Proteomes" id="UP000295636"/>
    </source>
</evidence>
<evidence type="ECO:0000259" key="2">
    <source>
        <dbReference type="Pfam" id="PF00248"/>
    </source>
</evidence>
<keyword evidence="1" id="KW-0560">Oxidoreductase</keyword>
<dbReference type="PANTHER" id="PTHR43364:SF4">
    <property type="entry name" value="NAD(P)-LINKED OXIDOREDUCTASE SUPERFAMILY PROTEIN"/>
    <property type="match status" value="1"/>
</dbReference>
<dbReference type="InterPro" id="IPR036812">
    <property type="entry name" value="NAD(P)_OxRdtase_dom_sf"/>
</dbReference>
<gene>
    <name evidence="3" type="ORF">E1757_01900</name>
</gene>
<dbReference type="SUPFAM" id="SSF51430">
    <property type="entry name" value="NAD(P)-linked oxidoreductase"/>
    <property type="match status" value="1"/>
</dbReference>